<accession>A0AAD1XNP5</accession>
<organism evidence="3 4">
    <name type="scientific">Euplotes crassus</name>
    <dbReference type="NCBI Taxonomy" id="5936"/>
    <lineage>
        <taxon>Eukaryota</taxon>
        <taxon>Sar</taxon>
        <taxon>Alveolata</taxon>
        <taxon>Ciliophora</taxon>
        <taxon>Intramacronucleata</taxon>
        <taxon>Spirotrichea</taxon>
        <taxon>Hypotrichia</taxon>
        <taxon>Euplotida</taxon>
        <taxon>Euplotidae</taxon>
        <taxon>Moneuplotes</taxon>
    </lineage>
</organism>
<evidence type="ECO:0000313" key="3">
    <source>
        <dbReference type="EMBL" id="CAI2376273.1"/>
    </source>
</evidence>
<evidence type="ECO:0000256" key="2">
    <source>
        <dbReference type="SAM" id="SignalP"/>
    </source>
</evidence>
<keyword evidence="1" id="KW-1133">Transmembrane helix</keyword>
<gene>
    <name evidence="3" type="ORF">ECRASSUSDP1_LOCUS17642</name>
</gene>
<evidence type="ECO:0000313" key="4">
    <source>
        <dbReference type="Proteomes" id="UP001295684"/>
    </source>
</evidence>
<feature type="chain" id="PRO_5041960667" evidence="2">
    <location>
        <begin position="29"/>
        <end position="281"/>
    </location>
</feature>
<dbReference type="EMBL" id="CAMPGE010017820">
    <property type="protein sequence ID" value="CAI2376273.1"/>
    <property type="molecule type" value="Genomic_DNA"/>
</dbReference>
<keyword evidence="1" id="KW-0812">Transmembrane</keyword>
<comment type="caution">
    <text evidence="3">The sequence shown here is derived from an EMBL/GenBank/DDBJ whole genome shotgun (WGS) entry which is preliminary data.</text>
</comment>
<proteinExistence type="predicted"/>
<evidence type="ECO:0000256" key="1">
    <source>
        <dbReference type="SAM" id="Phobius"/>
    </source>
</evidence>
<feature type="signal peptide" evidence="2">
    <location>
        <begin position="1"/>
        <end position="28"/>
    </location>
</feature>
<sequence length="281" mass="33223">MKLFTKRAWSLSLTILILALLLISRMQANEYTKEMLDEEEDDIDDEEYKPVEKQKVYTLTDDNFEEIFNPPETEDGNPGKQYNWLVLFDTGDKYCKIINEELETLVSYINLKDAKIGRAKVEDVPNTLWRLGLPAKQRNLVFFKHNEDKDAYVKTHMYKYHGPNGYNSLRFFIRKGYKKHSSDIQAVPAEMSYYSIKFQQGLHFLYNFQSHFEGAFVRLGYGNYTNFEKKFIIISVILLGGLFFGMIFIFIIKKFLLRESNTDDSDIEQEEAEEIYYRKNK</sequence>
<dbReference type="Proteomes" id="UP001295684">
    <property type="component" value="Unassembled WGS sequence"/>
</dbReference>
<keyword evidence="4" id="KW-1185">Reference proteome</keyword>
<keyword evidence="1" id="KW-0472">Membrane</keyword>
<protein>
    <submittedName>
        <fullName evidence="3">Uncharacterized protein</fullName>
    </submittedName>
</protein>
<dbReference type="AlphaFoldDB" id="A0AAD1XNP5"/>
<keyword evidence="2" id="KW-0732">Signal</keyword>
<reference evidence="3" key="1">
    <citation type="submission" date="2023-07" db="EMBL/GenBank/DDBJ databases">
        <authorList>
            <consortium name="AG Swart"/>
            <person name="Singh M."/>
            <person name="Singh A."/>
            <person name="Seah K."/>
            <person name="Emmerich C."/>
        </authorList>
    </citation>
    <scope>NUCLEOTIDE SEQUENCE</scope>
    <source>
        <strain evidence="3">DP1</strain>
    </source>
</reference>
<name>A0AAD1XNP5_EUPCR</name>
<feature type="transmembrane region" description="Helical" evidence="1">
    <location>
        <begin position="231"/>
        <end position="252"/>
    </location>
</feature>